<dbReference type="RefSeq" id="WP_281835548.1">
    <property type="nucleotide sequence ID" value="NZ_BSDY01000008.1"/>
</dbReference>
<dbReference type="Proteomes" id="UP001144471">
    <property type="component" value="Unassembled WGS sequence"/>
</dbReference>
<evidence type="ECO:0000313" key="3">
    <source>
        <dbReference type="Proteomes" id="UP001144471"/>
    </source>
</evidence>
<dbReference type="GO" id="GO:0004518">
    <property type="term" value="F:nuclease activity"/>
    <property type="evidence" value="ECO:0007669"/>
    <property type="project" value="InterPro"/>
</dbReference>
<sequence>MLDLIQSIFEIEDSEKGGDHALNGFEFQQSTAIYLMFKKIELNKKAELIYEKLEDFIIVDTDEVSLYQAKSLSKNLTPGFLLTKKKDKPSIIDKMYNNYLKVRKKLEKEKITTTLIICSNCQFGPSLKLKSKEYDVKKINFDEFDNSVKEGILKKSNNDSFEWDKMEALKIIPKPHHEEVTRSSIVDIITKLEGECKVNCKALYDTLCSEIVRIRKYKETLSTEKIKNKIVKYSHKEDNLEYENVIFYLNDMDQKNIWIKKHFNILRNLVEIKGSEENDLYLKLVKFFKGNKIKTLDCFFDQIRYEEEFEDMFSLKDEDEIKALLLIVIGKEAI</sequence>
<feature type="domain" description="CD-NTase associated protein 4-like DNA endonuclease" evidence="1">
    <location>
        <begin position="16"/>
        <end position="212"/>
    </location>
</feature>
<dbReference type="InterPro" id="IPR025382">
    <property type="entry name" value="Cap4-like_endonuclease_dom"/>
</dbReference>
<protein>
    <recommendedName>
        <fullName evidence="1">CD-NTase associated protein 4-like DNA endonuclease domain-containing protein</fullName>
    </recommendedName>
</protein>
<reference evidence="2" key="1">
    <citation type="submission" date="2022-12" db="EMBL/GenBank/DDBJ databases">
        <title>Reference genome sequencing for broad-spectrum identification of bacterial and archaeal isolates by mass spectrometry.</title>
        <authorList>
            <person name="Sekiguchi Y."/>
            <person name="Tourlousse D.M."/>
        </authorList>
    </citation>
    <scope>NUCLEOTIDE SEQUENCE</scope>
    <source>
        <strain evidence="2">10succ1</strain>
    </source>
</reference>
<comment type="caution">
    <text evidence="2">The sequence shown here is derived from an EMBL/GenBank/DDBJ whole genome shotgun (WGS) entry which is preliminary data.</text>
</comment>
<dbReference type="EMBL" id="BSDY01000008">
    <property type="protein sequence ID" value="GLI56399.1"/>
    <property type="molecule type" value="Genomic_DNA"/>
</dbReference>
<keyword evidence="3" id="KW-1185">Reference proteome</keyword>
<organism evidence="2 3">
    <name type="scientific">Propionigenium maris DSM 9537</name>
    <dbReference type="NCBI Taxonomy" id="1123000"/>
    <lineage>
        <taxon>Bacteria</taxon>
        <taxon>Fusobacteriati</taxon>
        <taxon>Fusobacteriota</taxon>
        <taxon>Fusobacteriia</taxon>
        <taxon>Fusobacteriales</taxon>
        <taxon>Fusobacteriaceae</taxon>
        <taxon>Propionigenium</taxon>
    </lineage>
</organism>
<dbReference type="AlphaFoldDB" id="A0A9W6GM76"/>
<dbReference type="Pfam" id="PF14130">
    <property type="entry name" value="Cap4_nuclease"/>
    <property type="match status" value="1"/>
</dbReference>
<gene>
    <name evidence="2" type="ORF">PM10SUCC1_19130</name>
</gene>
<proteinExistence type="predicted"/>
<evidence type="ECO:0000259" key="1">
    <source>
        <dbReference type="Pfam" id="PF14130"/>
    </source>
</evidence>
<accession>A0A9W6GM76</accession>
<evidence type="ECO:0000313" key="2">
    <source>
        <dbReference type="EMBL" id="GLI56399.1"/>
    </source>
</evidence>
<name>A0A9W6GM76_9FUSO</name>